<evidence type="ECO:0000256" key="1">
    <source>
        <dbReference type="ARBA" id="ARBA00006484"/>
    </source>
</evidence>
<reference evidence="3 4" key="1">
    <citation type="submission" date="2024-11" db="EMBL/GenBank/DDBJ databases">
        <title>A near-complete genome assembly of Cinchona calisaya.</title>
        <authorList>
            <person name="Lian D.C."/>
            <person name="Zhao X.W."/>
            <person name="Wei L."/>
        </authorList>
    </citation>
    <scope>NUCLEOTIDE SEQUENCE [LARGE SCALE GENOMIC DNA]</scope>
    <source>
        <tissue evidence="3">Nenye</tissue>
    </source>
</reference>
<dbReference type="EMBL" id="JBJUIK010000017">
    <property type="protein sequence ID" value="KAL3498136.1"/>
    <property type="molecule type" value="Genomic_DNA"/>
</dbReference>
<dbReference type="InterPro" id="IPR036291">
    <property type="entry name" value="NAD(P)-bd_dom_sf"/>
</dbReference>
<organism evidence="3 4">
    <name type="scientific">Cinchona calisaya</name>
    <dbReference type="NCBI Taxonomy" id="153742"/>
    <lineage>
        <taxon>Eukaryota</taxon>
        <taxon>Viridiplantae</taxon>
        <taxon>Streptophyta</taxon>
        <taxon>Embryophyta</taxon>
        <taxon>Tracheophyta</taxon>
        <taxon>Spermatophyta</taxon>
        <taxon>Magnoliopsida</taxon>
        <taxon>eudicotyledons</taxon>
        <taxon>Gunneridae</taxon>
        <taxon>Pentapetalae</taxon>
        <taxon>asterids</taxon>
        <taxon>lamiids</taxon>
        <taxon>Gentianales</taxon>
        <taxon>Rubiaceae</taxon>
        <taxon>Cinchonoideae</taxon>
        <taxon>Cinchoneae</taxon>
        <taxon>Cinchona</taxon>
    </lineage>
</organism>
<comment type="similarity">
    <text evidence="1">Belongs to the short-chain dehydrogenases/reductases (SDR) family.</text>
</comment>
<dbReference type="Pfam" id="PF13561">
    <property type="entry name" value="adh_short_C2"/>
    <property type="match status" value="1"/>
</dbReference>
<comment type="caution">
    <text evidence="3">The sequence shown here is derived from an EMBL/GenBank/DDBJ whole genome shotgun (WGS) entry which is preliminary data.</text>
</comment>
<dbReference type="InterPro" id="IPR002347">
    <property type="entry name" value="SDR_fam"/>
</dbReference>
<keyword evidence="4" id="KW-1185">Reference proteome</keyword>
<dbReference type="PRINTS" id="PR00080">
    <property type="entry name" value="SDRFAMILY"/>
</dbReference>
<dbReference type="PRINTS" id="PR00081">
    <property type="entry name" value="GDHRDH"/>
</dbReference>
<dbReference type="FunFam" id="3.40.50.720:FF:000084">
    <property type="entry name" value="Short-chain dehydrogenase reductase"/>
    <property type="match status" value="1"/>
</dbReference>
<proteinExistence type="inferred from homology"/>
<name>A0ABD2XTX1_9GENT</name>
<keyword evidence="2" id="KW-0520">NAD</keyword>
<dbReference type="Gene3D" id="3.40.50.720">
    <property type="entry name" value="NAD(P)-binding Rossmann-like Domain"/>
    <property type="match status" value="1"/>
</dbReference>
<dbReference type="PANTHER" id="PTHR42820:SF16">
    <property type="entry name" value="SHORT-CHAIN DEHYDROGENASE REDUCTASE 3B"/>
    <property type="match status" value="1"/>
</dbReference>
<accession>A0ABD2XTX1</accession>
<protein>
    <submittedName>
        <fullName evidence="3">Uncharacterized protein</fullName>
    </submittedName>
</protein>
<evidence type="ECO:0000256" key="2">
    <source>
        <dbReference type="ARBA" id="ARBA00023027"/>
    </source>
</evidence>
<sequence>MTVRYLKPVIHPTKGQITYNSSTNKRMLVAKDSAEDQMVVVIRGGSSSLWFDNWNGSGALISEGEQPLHYLSLKQVWNGNSWDFSIIQEAYPTNSLSMLDGKSVWLAKEADHMAWKREFRYVTGGGAIGNANGREGSVSFCILLRLEGKVALITGAASGIGEETVRLFVENGAFVVAADVQDELGHQLVASFGSDKVSYHHCDVRDEMQVEDTIGYTLAKYGSLDILFSNAGIIGPLTSILDLDIQGFDNTMATNVRGVAATIKHAARAMVARKVKGSIICTTSVAACLGGAGPHAYTTSKHALIGLVRTACSELGAYGIRVNSISPFGVATPLPCTAYNLQPRQVEENCCASANLKGIVLKTKHIAEAALFLASDESAYISGHNLVVDGGFTVVSNSLSAI</sequence>
<evidence type="ECO:0000313" key="4">
    <source>
        <dbReference type="Proteomes" id="UP001630127"/>
    </source>
</evidence>
<dbReference type="Proteomes" id="UP001630127">
    <property type="component" value="Unassembled WGS sequence"/>
</dbReference>
<dbReference type="GO" id="GO:0016616">
    <property type="term" value="F:oxidoreductase activity, acting on the CH-OH group of donors, NAD or NADP as acceptor"/>
    <property type="evidence" value="ECO:0007669"/>
    <property type="project" value="UniProtKB-ARBA"/>
</dbReference>
<dbReference type="SUPFAM" id="SSF51735">
    <property type="entry name" value="NAD(P)-binding Rossmann-fold domains"/>
    <property type="match status" value="1"/>
</dbReference>
<gene>
    <name evidence="3" type="ORF">ACH5RR_040868</name>
</gene>
<dbReference type="AlphaFoldDB" id="A0ABD2XTX1"/>
<dbReference type="PANTHER" id="PTHR42820">
    <property type="entry name" value="SHORT-CHAIN DEHYDROGENASE REDUCTASE"/>
    <property type="match status" value="1"/>
</dbReference>
<evidence type="ECO:0000313" key="3">
    <source>
        <dbReference type="EMBL" id="KAL3498136.1"/>
    </source>
</evidence>